<proteinExistence type="predicted"/>
<name>A0A7W6K2H0_9HYPH</name>
<keyword evidence="3" id="KW-1185">Reference proteome</keyword>
<evidence type="ECO:0000313" key="3">
    <source>
        <dbReference type="Proteomes" id="UP000584824"/>
    </source>
</evidence>
<dbReference type="Proteomes" id="UP000584824">
    <property type="component" value="Unassembled WGS sequence"/>
</dbReference>
<evidence type="ECO:0000313" key="2">
    <source>
        <dbReference type="EMBL" id="MBB4103051.1"/>
    </source>
</evidence>
<accession>A0A7W6K2H0</accession>
<sequence length="150" mass="16898">MLTGQDPAPRPRGPKNDTKRVTREEVLPVSVPPGSRFKGYKDCFVRDLVLRVEVVRYRRECWGTPEGDTIIAPLPAGIRGGFGPNLRRFCLMLHVHGQVTTRRMTTFLNDVGVAISKRQVVRFLTERLDGFHAEDAAVLGSEQEQSEIVR</sequence>
<feature type="region of interest" description="Disordered" evidence="1">
    <location>
        <begin position="1"/>
        <end position="25"/>
    </location>
</feature>
<evidence type="ECO:0008006" key="4">
    <source>
        <dbReference type="Google" id="ProtNLM"/>
    </source>
</evidence>
<comment type="caution">
    <text evidence="2">The sequence shown here is derived from an EMBL/GenBank/DDBJ whole genome shotgun (WGS) entry which is preliminary data.</text>
</comment>
<evidence type="ECO:0000256" key="1">
    <source>
        <dbReference type="SAM" id="MobiDB-lite"/>
    </source>
</evidence>
<reference evidence="2 3" key="1">
    <citation type="submission" date="2020-08" db="EMBL/GenBank/DDBJ databases">
        <title>Genomic Encyclopedia of Type Strains, Phase IV (KMG-IV): sequencing the most valuable type-strain genomes for metagenomic binning, comparative biology and taxonomic classification.</title>
        <authorList>
            <person name="Goeker M."/>
        </authorList>
    </citation>
    <scope>NUCLEOTIDE SEQUENCE [LARGE SCALE GENOMIC DNA]</scope>
    <source>
        <strain evidence="2 3">DSM 26385</strain>
    </source>
</reference>
<protein>
    <recommendedName>
        <fullName evidence="4">Transposase</fullName>
    </recommendedName>
</protein>
<dbReference type="EMBL" id="JACIDU010000005">
    <property type="protein sequence ID" value="MBB4103051.1"/>
    <property type="molecule type" value="Genomic_DNA"/>
</dbReference>
<organism evidence="2 3">
    <name type="scientific">Allorhizobium borbori</name>
    <dbReference type="NCBI Taxonomy" id="485907"/>
    <lineage>
        <taxon>Bacteria</taxon>
        <taxon>Pseudomonadati</taxon>
        <taxon>Pseudomonadota</taxon>
        <taxon>Alphaproteobacteria</taxon>
        <taxon>Hyphomicrobiales</taxon>
        <taxon>Rhizobiaceae</taxon>
        <taxon>Rhizobium/Agrobacterium group</taxon>
        <taxon>Allorhizobium</taxon>
    </lineage>
</organism>
<feature type="compositionally biased region" description="Basic and acidic residues" evidence="1">
    <location>
        <begin position="14"/>
        <end position="25"/>
    </location>
</feature>
<gene>
    <name evidence="2" type="ORF">GGQ66_001606</name>
</gene>
<dbReference type="AlphaFoldDB" id="A0A7W6K2H0"/>